<feature type="domain" description="Essential protein Yae1 N-terminal" evidence="3">
    <location>
        <begin position="346"/>
        <end position="384"/>
    </location>
</feature>
<dbReference type="InterPro" id="IPR019191">
    <property type="entry name" value="Essential_protein_Yae1_N"/>
</dbReference>
<comment type="caution">
    <text evidence="4">The sequence shown here is derived from an EMBL/GenBank/DDBJ whole genome shotgun (WGS) entry which is preliminary data.</text>
</comment>
<dbReference type="STRING" id="5627.A0A1C7M8L3"/>
<proteinExistence type="inferred from homology"/>
<dbReference type="Gene3D" id="3.30.710.10">
    <property type="entry name" value="Potassium Channel Kv1.1, Chain A"/>
    <property type="match status" value="1"/>
</dbReference>
<protein>
    <submittedName>
        <fullName evidence="4">WHI2-like protein P4H10.16c</fullName>
    </submittedName>
</protein>
<dbReference type="SUPFAM" id="SSF54695">
    <property type="entry name" value="POZ domain"/>
    <property type="match status" value="1"/>
</dbReference>
<evidence type="ECO:0000256" key="2">
    <source>
        <dbReference type="SAM" id="MobiDB-lite"/>
    </source>
</evidence>
<reference evidence="4 5" key="1">
    <citation type="submission" date="2016-03" db="EMBL/GenBank/DDBJ databases">
        <title>Whole genome sequencing of Grifola frondosa 9006-11.</title>
        <authorList>
            <person name="Min B."/>
            <person name="Park H."/>
            <person name="Kim J.-G."/>
            <person name="Cho H."/>
            <person name="Oh Y.-L."/>
            <person name="Kong W.-S."/>
            <person name="Choi I.-G."/>
        </authorList>
    </citation>
    <scope>NUCLEOTIDE SEQUENCE [LARGE SCALE GENOMIC DNA]</scope>
    <source>
        <strain evidence="4 5">9006-11</strain>
    </source>
</reference>
<evidence type="ECO:0000256" key="1">
    <source>
        <dbReference type="ARBA" id="ARBA00038090"/>
    </source>
</evidence>
<dbReference type="PANTHER" id="PTHR28532:SF1">
    <property type="entry name" value="ORAL CANCER OVEREXPRESSED 1"/>
    <property type="match status" value="1"/>
</dbReference>
<dbReference type="InterPro" id="IPR052436">
    <property type="entry name" value="LTO1_adapter"/>
</dbReference>
<keyword evidence="5" id="KW-1185">Reference proteome</keyword>
<organism evidence="4 5">
    <name type="scientific">Grifola frondosa</name>
    <name type="common">Maitake</name>
    <name type="synonym">Polyporus frondosus</name>
    <dbReference type="NCBI Taxonomy" id="5627"/>
    <lineage>
        <taxon>Eukaryota</taxon>
        <taxon>Fungi</taxon>
        <taxon>Dikarya</taxon>
        <taxon>Basidiomycota</taxon>
        <taxon>Agaricomycotina</taxon>
        <taxon>Agaricomycetes</taxon>
        <taxon>Polyporales</taxon>
        <taxon>Grifolaceae</taxon>
        <taxon>Grifola</taxon>
    </lineage>
</organism>
<dbReference type="OrthoDB" id="9451547at2759"/>
<name>A0A1C7M8L3_GRIFR</name>
<dbReference type="EMBL" id="LUGG01000007">
    <property type="protein sequence ID" value="OBZ72907.1"/>
    <property type="molecule type" value="Genomic_DNA"/>
</dbReference>
<sequence>MAAVSLSNSPITQVSQTPVQTNLQPQLLTRLLLDLRGKRFSVDRETIMNLPESVLLCLFPNGLVLSRQSAALSDGGDNGDDYEELYGVDFDPDCFSYVLTFFRNASDTFYGTPSSPGLFTAQQQLVEGGSPSSDFGPSPSQNPLLTKQAIIVLREELEYFSIPRRTAARNIFTALQRNVNKENNIAEQHLIDMLCMSGFDRDDEWGYRAMEPSRSCISSIALVLLKTGIVHQTGPTGERTVTIDYNQMATAQKLLLFWRKPARKCWWDGVEVDLGEPGSAEKVVKLWARRVWTLELSLYFRAGEAHGSLLYSFDTHVNDSVDGTQTKMDFDLEELVNVEQAFFEDGFRDGYAHGRVHGSIEGRALGREKGFEMWEELGFYEGFALLWQAVSEKRGAGDDQRAAHHTRHLLDLIAQFPRANPSSSEPSELDVPRLFRQIRSRYKALCAVLGVRPTLRAGGLDPKSGGGDQGEDARREGKEREGVWVVKGGIISRWVGRNLIFESASRARVDCWSCITAEILQRVAEG</sequence>
<dbReference type="Proteomes" id="UP000092993">
    <property type="component" value="Unassembled WGS sequence"/>
</dbReference>
<gene>
    <name evidence="4" type="ORF">A0H81_06754</name>
</gene>
<dbReference type="Pfam" id="PF09811">
    <property type="entry name" value="Yae1_N"/>
    <property type="match status" value="1"/>
</dbReference>
<evidence type="ECO:0000259" key="3">
    <source>
        <dbReference type="Pfam" id="PF09811"/>
    </source>
</evidence>
<evidence type="ECO:0000313" key="4">
    <source>
        <dbReference type="EMBL" id="OBZ72907.1"/>
    </source>
</evidence>
<dbReference type="AlphaFoldDB" id="A0A1C7M8L3"/>
<dbReference type="OMA" id="RNEASHR"/>
<feature type="region of interest" description="Disordered" evidence="2">
    <location>
        <begin position="459"/>
        <end position="478"/>
    </location>
</feature>
<evidence type="ECO:0000313" key="5">
    <source>
        <dbReference type="Proteomes" id="UP000092993"/>
    </source>
</evidence>
<dbReference type="InterPro" id="IPR011333">
    <property type="entry name" value="SKP1/BTB/POZ_sf"/>
</dbReference>
<comment type="similarity">
    <text evidence="1">Belongs to the LTO1 family.</text>
</comment>
<dbReference type="PANTHER" id="PTHR28532">
    <property type="entry name" value="GEO13458P1"/>
    <property type="match status" value="1"/>
</dbReference>
<accession>A0A1C7M8L3</accession>